<dbReference type="InterPro" id="IPR002213">
    <property type="entry name" value="UDP_glucos_trans"/>
</dbReference>
<dbReference type="InterPro" id="IPR050271">
    <property type="entry name" value="UDP-glycosyltransferase"/>
</dbReference>
<keyword evidence="6" id="KW-1185">Reference proteome</keyword>
<reference evidence="5 6" key="1">
    <citation type="journal article" date="2011" name="Science">
        <title>The ecoresponsive genome of Daphnia pulex.</title>
        <authorList>
            <person name="Colbourne J.K."/>
            <person name="Pfrender M.E."/>
            <person name="Gilbert D."/>
            <person name="Thomas W.K."/>
            <person name="Tucker A."/>
            <person name="Oakley T.H."/>
            <person name="Tokishita S."/>
            <person name="Aerts A."/>
            <person name="Arnold G.J."/>
            <person name="Basu M.K."/>
            <person name="Bauer D.J."/>
            <person name="Caceres C.E."/>
            <person name="Carmel L."/>
            <person name="Casola C."/>
            <person name="Choi J.H."/>
            <person name="Detter J.C."/>
            <person name="Dong Q."/>
            <person name="Dusheyko S."/>
            <person name="Eads B.D."/>
            <person name="Frohlich T."/>
            <person name="Geiler-Samerotte K.A."/>
            <person name="Gerlach D."/>
            <person name="Hatcher P."/>
            <person name="Jogdeo S."/>
            <person name="Krijgsveld J."/>
            <person name="Kriventseva E.V."/>
            <person name="Kultz D."/>
            <person name="Laforsch C."/>
            <person name="Lindquist E."/>
            <person name="Lopez J."/>
            <person name="Manak J.R."/>
            <person name="Muller J."/>
            <person name="Pangilinan J."/>
            <person name="Patwardhan R.P."/>
            <person name="Pitluck S."/>
            <person name="Pritham E.J."/>
            <person name="Rechtsteiner A."/>
            <person name="Rho M."/>
            <person name="Rogozin I.B."/>
            <person name="Sakarya O."/>
            <person name="Salamov A."/>
            <person name="Schaack S."/>
            <person name="Shapiro H."/>
            <person name="Shiga Y."/>
            <person name="Skalitzky C."/>
            <person name="Smith Z."/>
            <person name="Souvorov A."/>
            <person name="Sung W."/>
            <person name="Tang Z."/>
            <person name="Tsuchiya D."/>
            <person name="Tu H."/>
            <person name="Vos H."/>
            <person name="Wang M."/>
            <person name="Wolf Y.I."/>
            <person name="Yamagata H."/>
            <person name="Yamada T."/>
            <person name="Ye Y."/>
            <person name="Shaw J.R."/>
            <person name="Andrews J."/>
            <person name="Crease T.J."/>
            <person name="Tang H."/>
            <person name="Lucas S.M."/>
            <person name="Robertson H.M."/>
            <person name="Bork P."/>
            <person name="Koonin E.V."/>
            <person name="Zdobnov E.M."/>
            <person name="Grigoriev I.V."/>
            <person name="Lynch M."/>
            <person name="Boore J.L."/>
        </authorList>
    </citation>
    <scope>NUCLEOTIDE SEQUENCE [LARGE SCALE GENOMIC DNA]</scope>
</reference>
<comment type="similarity">
    <text evidence="1">Belongs to the UDP-glycosyltransferase family.</text>
</comment>
<keyword evidence="4" id="KW-0812">Transmembrane</keyword>
<dbReference type="InParanoid" id="E9GSV5"/>
<evidence type="ECO:0000313" key="5">
    <source>
        <dbReference type="EMBL" id="EFX77515.1"/>
    </source>
</evidence>
<dbReference type="HOGENOM" id="CLU_012949_0_2_1"/>
<dbReference type="Proteomes" id="UP000000305">
    <property type="component" value="Unassembled WGS sequence"/>
</dbReference>
<evidence type="ECO:0000256" key="4">
    <source>
        <dbReference type="SAM" id="Phobius"/>
    </source>
</evidence>
<evidence type="ECO:0000256" key="2">
    <source>
        <dbReference type="ARBA" id="ARBA00022676"/>
    </source>
</evidence>
<evidence type="ECO:0000313" key="6">
    <source>
        <dbReference type="Proteomes" id="UP000000305"/>
    </source>
</evidence>
<dbReference type="EMBL" id="GL732562">
    <property type="protein sequence ID" value="EFX77515.1"/>
    <property type="molecule type" value="Genomic_DNA"/>
</dbReference>
<dbReference type="STRING" id="6669.E9GSV5"/>
<dbReference type="PANTHER" id="PTHR48043:SF145">
    <property type="entry name" value="FI06409P-RELATED"/>
    <property type="match status" value="1"/>
</dbReference>
<dbReference type="InterPro" id="IPR035595">
    <property type="entry name" value="UDP_glycos_trans_CS"/>
</dbReference>
<dbReference type="SUPFAM" id="SSF53756">
    <property type="entry name" value="UDP-Glycosyltransferase/glycogen phosphorylase"/>
    <property type="match status" value="1"/>
</dbReference>
<dbReference type="GO" id="GO:0008194">
    <property type="term" value="F:UDP-glycosyltransferase activity"/>
    <property type="evidence" value="ECO:0000318"/>
    <property type="project" value="GO_Central"/>
</dbReference>
<dbReference type="AlphaFoldDB" id="E9GSV5"/>
<keyword evidence="4" id="KW-1133">Transmembrane helix</keyword>
<evidence type="ECO:0000256" key="3">
    <source>
        <dbReference type="ARBA" id="ARBA00022679"/>
    </source>
</evidence>
<keyword evidence="4" id="KW-0472">Membrane</keyword>
<gene>
    <name evidence="5" type="ORF">DAPPUDRAFT_321427</name>
</gene>
<dbReference type="PhylomeDB" id="E9GSV5"/>
<dbReference type="Pfam" id="PF00201">
    <property type="entry name" value="UDPGT"/>
    <property type="match status" value="1"/>
</dbReference>
<dbReference type="OrthoDB" id="6345490at2759"/>
<name>E9GSV5_DAPPU</name>
<dbReference type="PANTHER" id="PTHR48043">
    <property type="entry name" value="EG:EG0003.4 PROTEIN-RELATED"/>
    <property type="match status" value="1"/>
</dbReference>
<dbReference type="FunFam" id="3.40.50.2000:FF:000547">
    <property type="entry name" value="UDP-glucuronosyltransferase"/>
    <property type="match status" value="1"/>
</dbReference>
<evidence type="ECO:0000256" key="1">
    <source>
        <dbReference type="ARBA" id="ARBA00009995"/>
    </source>
</evidence>
<dbReference type="eggNOG" id="KOG1192">
    <property type="taxonomic scope" value="Eukaryota"/>
</dbReference>
<dbReference type="KEGG" id="dpx:DAPPUDRAFT_321427"/>
<keyword evidence="2" id="KW-0328">Glycosyltransferase</keyword>
<dbReference type="FunFam" id="3.40.50.2000:FF:000050">
    <property type="entry name" value="UDP-glucuronosyltransferase"/>
    <property type="match status" value="1"/>
</dbReference>
<feature type="transmembrane region" description="Helical" evidence="4">
    <location>
        <begin position="601"/>
        <end position="620"/>
    </location>
</feature>
<proteinExistence type="inferred from homology"/>
<protein>
    <submittedName>
        <fullName evidence="5">Uncharacterized protein</fullName>
    </submittedName>
</protein>
<sequence>MSMLKMFHDGKTLWEVLAAVRSTPVSDQLPSPSVLLQGRHLRGSLPFLPSALTPRLIPSSFVQRQLRRRQGEAHFQNVRRTDARSSALVVGQRVRARVNSRWQKGAVEKFSNLPGHLIQNIMKFQSLNTLVLLLSAIVVENCMAAKIVVLYPVGSKSHFYAVMPVIEELGERGHNVTVFSPFKGITKNATNVHEIIMTSVAKELDTMEIDWFAMQKEGATQILTMMQTMIALSTLGCEDLLSNTEFRRIVEKRDVDLFIVDAFGNEFTYPIIDKLAVPFVIHGSSSAFPSTLNAMGAPADYASVPLMLAEYDEQMTFTQRLINTFSGEFMKYFRHFYIFTKLDAIVQREFPGVKSIVELEGDASLYITNTHPVTNWPRSLPPTILSIGALHARPAKQLPPALKTFADEAKDGFIVFTLGSFVSVSTMPKETVDTFIRVFSKLPQRVVWKWEADIPQGVPSNIMMVDWLPQQDLLGHPNARLFITHGGMLGTQETIYHGVPLLGLPFGNDQRANVAKAVKGGWGLKLDWDKIDDNNLYEALTYLINDPSVRKSAKKLSQLMQEEIMPGKDVAAYWIEYVIRHGGTKHLQLASKGMPFCQRHLLDVALLSFVIAIVFLSVSYKLTCALCRCCFKAKSDKIKTN</sequence>
<accession>E9GSV5</accession>
<dbReference type="PROSITE" id="PS00375">
    <property type="entry name" value="UDPGT"/>
    <property type="match status" value="1"/>
</dbReference>
<dbReference type="OMA" id="TKEANIH"/>
<dbReference type="CDD" id="cd03784">
    <property type="entry name" value="GT1_Gtf-like"/>
    <property type="match status" value="1"/>
</dbReference>
<keyword evidence="3" id="KW-0808">Transferase</keyword>
<dbReference type="FunCoup" id="E9GSV5">
    <property type="interactions" value="295"/>
</dbReference>
<organism evidence="5 6">
    <name type="scientific">Daphnia pulex</name>
    <name type="common">Water flea</name>
    <dbReference type="NCBI Taxonomy" id="6669"/>
    <lineage>
        <taxon>Eukaryota</taxon>
        <taxon>Metazoa</taxon>
        <taxon>Ecdysozoa</taxon>
        <taxon>Arthropoda</taxon>
        <taxon>Crustacea</taxon>
        <taxon>Branchiopoda</taxon>
        <taxon>Diplostraca</taxon>
        <taxon>Cladocera</taxon>
        <taxon>Anomopoda</taxon>
        <taxon>Daphniidae</taxon>
        <taxon>Daphnia</taxon>
    </lineage>
</organism>
<dbReference type="Gene3D" id="3.40.50.2000">
    <property type="entry name" value="Glycogen Phosphorylase B"/>
    <property type="match status" value="2"/>
</dbReference>